<evidence type="ECO:0000256" key="4">
    <source>
        <dbReference type="ARBA" id="ARBA00023242"/>
    </source>
</evidence>
<evidence type="ECO:0000313" key="8">
    <source>
        <dbReference type="EMBL" id="GMR58075.1"/>
    </source>
</evidence>
<keyword evidence="2 5" id="KW-0238">DNA-binding</keyword>
<organism evidence="8 9">
    <name type="scientific">Pristionchus mayeri</name>
    <dbReference type="NCBI Taxonomy" id="1317129"/>
    <lineage>
        <taxon>Eukaryota</taxon>
        <taxon>Metazoa</taxon>
        <taxon>Ecdysozoa</taxon>
        <taxon>Nematoda</taxon>
        <taxon>Chromadorea</taxon>
        <taxon>Rhabditida</taxon>
        <taxon>Rhabditina</taxon>
        <taxon>Diplogasteromorpha</taxon>
        <taxon>Diplogasteroidea</taxon>
        <taxon>Neodiplogasteridae</taxon>
        <taxon>Pristionchus</taxon>
    </lineage>
</organism>
<feature type="DNA-binding region" description="Homeobox" evidence="5">
    <location>
        <begin position="11"/>
        <end position="70"/>
    </location>
</feature>
<dbReference type="GO" id="GO:0000978">
    <property type="term" value="F:RNA polymerase II cis-regulatory region sequence-specific DNA binding"/>
    <property type="evidence" value="ECO:0007669"/>
    <property type="project" value="TreeGrafter"/>
</dbReference>
<feature type="non-terminal residue" evidence="8">
    <location>
        <position position="1"/>
    </location>
</feature>
<comment type="caution">
    <text evidence="8">The sequence shown here is derived from an EMBL/GenBank/DDBJ whole genome shotgun (WGS) entry which is preliminary data.</text>
</comment>
<comment type="subcellular location">
    <subcellularLocation>
        <location evidence="1 5 6">Nucleus</location>
    </subcellularLocation>
</comment>
<dbReference type="SUPFAM" id="SSF46689">
    <property type="entry name" value="Homeodomain-like"/>
    <property type="match status" value="1"/>
</dbReference>
<dbReference type="Pfam" id="PF00046">
    <property type="entry name" value="Homeodomain"/>
    <property type="match status" value="1"/>
</dbReference>
<dbReference type="PROSITE" id="PS50071">
    <property type="entry name" value="HOMEOBOX_2"/>
    <property type="match status" value="1"/>
</dbReference>
<evidence type="ECO:0000256" key="5">
    <source>
        <dbReference type="PROSITE-ProRule" id="PRU00108"/>
    </source>
</evidence>
<dbReference type="PANTHER" id="PTHR24327">
    <property type="entry name" value="HOMEOBOX PROTEIN"/>
    <property type="match status" value="1"/>
</dbReference>
<dbReference type="PRINTS" id="PR00031">
    <property type="entry name" value="HTHREPRESSR"/>
</dbReference>
<evidence type="ECO:0000256" key="3">
    <source>
        <dbReference type="ARBA" id="ARBA00023155"/>
    </source>
</evidence>
<accession>A0AAN5D9I2</accession>
<dbReference type="EMBL" id="BTRK01000006">
    <property type="protein sequence ID" value="GMR58075.1"/>
    <property type="molecule type" value="Genomic_DNA"/>
</dbReference>
<proteinExistence type="predicted"/>
<dbReference type="InterPro" id="IPR050460">
    <property type="entry name" value="Distal-less_Homeobox_TF"/>
</dbReference>
<dbReference type="SMART" id="SM00389">
    <property type="entry name" value="HOX"/>
    <property type="match status" value="1"/>
</dbReference>
<dbReference type="GO" id="GO:0005634">
    <property type="term" value="C:nucleus"/>
    <property type="evidence" value="ECO:0007669"/>
    <property type="project" value="UniProtKB-SubCell"/>
</dbReference>
<protein>
    <recommendedName>
        <fullName evidence="7">Homeobox domain-containing protein</fullName>
    </recommendedName>
</protein>
<evidence type="ECO:0000256" key="1">
    <source>
        <dbReference type="ARBA" id="ARBA00004123"/>
    </source>
</evidence>
<sequence length="70" mass="8229">DVTINAIGRRLRKPRTVSPAAQLAELQRRFRETQYLYLPEREALGAKLGLTQTQIKIWFQNQRYKDARKG</sequence>
<dbReference type="GO" id="GO:0000981">
    <property type="term" value="F:DNA-binding transcription factor activity, RNA polymerase II-specific"/>
    <property type="evidence" value="ECO:0007669"/>
    <property type="project" value="TreeGrafter"/>
</dbReference>
<dbReference type="InterPro" id="IPR000047">
    <property type="entry name" value="HTH_motif"/>
</dbReference>
<gene>
    <name evidence="8" type="ORF">PMAYCL1PPCAC_28270</name>
</gene>
<evidence type="ECO:0000259" key="7">
    <source>
        <dbReference type="PROSITE" id="PS50071"/>
    </source>
</evidence>
<dbReference type="PRINTS" id="PR00024">
    <property type="entry name" value="HOMEOBOX"/>
</dbReference>
<dbReference type="InterPro" id="IPR001356">
    <property type="entry name" value="HD"/>
</dbReference>
<feature type="non-terminal residue" evidence="8">
    <location>
        <position position="70"/>
    </location>
</feature>
<name>A0AAN5D9I2_9BILA</name>
<evidence type="ECO:0000256" key="2">
    <source>
        <dbReference type="ARBA" id="ARBA00023125"/>
    </source>
</evidence>
<dbReference type="CDD" id="cd00086">
    <property type="entry name" value="homeodomain"/>
    <property type="match status" value="1"/>
</dbReference>
<evidence type="ECO:0000313" key="9">
    <source>
        <dbReference type="Proteomes" id="UP001328107"/>
    </source>
</evidence>
<dbReference type="AlphaFoldDB" id="A0AAN5D9I2"/>
<dbReference type="Proteomes" id="UP001328107">
    <property type="component" value="Unassembled WGS sequence"/>
</dbReference>
<dbReference type="InterPro" id="IPR009057">
    <property type="entry name" value="Homeodomain-like_sf"/>
</dbReference>
<keyword evidence="3 5" id="KW-0371">Homeobox</keyword>
<keyword evidence="4 5" id="KW-0539">Nucleus</keyword>
<keyword evidence="9" id="KW-1185">Reference proteome</keyword>
<dbReference type="InterPro" id="IPR020479">
    <property type="entry name" value="HD_metazoa"/>
</dbReference>
<dbReference type="Gene3D" id="1.10.10.60">
    <property type="entry name" value="Homeodomain-like"/>
    <property type="match status" value="1"/>
</dbReference>
<feature type="domain" description="Homeobox" evidence="7">
    <location>
        <begin position="9"/>
        <end position="69"/>
    </location>
</feature>
<dbReference type="PANTHER" id="PTHR24327:SF81">
    <property type="entry name" value="HOMEOTIC PROTEIN DISTAL-LESS-RELATED"/>
    <property type="match status" value="1"/>
</dbReference>
<evidence type="ECO:0000256" key="6">
    <source>
        <dbReference type="RuleBase" id="RU000682"/>
    </source>
</evidence>
<reference evidence="9" key="1">
    <citation type="submission" date="2022-10" db="EMBL/GenBank/DDBJ databases">
        <title>Genome assembly of Pristionchus species.</title>
        <authorList>
            <person name="Yoshida K."/>
            <person name="Sommer R.J."/>
        </authorList>
    </citation>
    <scope>NUCLEOTIDE SEQUENCE [LARGE SCALE GENOMIC DNA]</scope>
    <source>
        <strain evidence="9">RS5460</strain>
    </source>
</reference>